<evidence type="ECO:0000256" key="1">
    <source>
        <dbReference type="ARBA" id="ARBA00006067"/>
    </source>
</evidence>
<evidence type="ECO:0000313" key="5">
    <source>
        <dbReference type="EMBL" id="MFC4665277.1"/>
    </source>
</evidence>
<feature type="chain" id="PRO_5046752775" evidence="4">
    <location>
        <begin position="22"/>
        <end position="627"/>
    </location>
</feature>
<dbReference type="RefSeq" id="WP_380077260.1">
    <property type="nucleotide sequence ID" value="NZ_JBHSGO010000026.1"/>
</dbReference>
<keyword evidence="4" id="KW-0732">Signal</keyword>
<proteinExistence type="inferred from homology"/>
<organism evidence="5 6">
    <name type="scientific">Falsiporphyromonas endometrii</name>
    <dbReference type="NCBI Taxonomy" id="1387297"/>
    <lineage>
        <taxon>Bacteria</taxon>
        <taxon>Pseudomonadati</taxon>
        <taxon>Bacteroidota</taxon>
        <taxon>Bacteroidia</taxon>
        <taxon>Bacteroidales</taxon>
        <taxon>Porphyromonadaceae</taxon>
        <taxon>Falsiporphyromonas</taxon>
    </lineage>
</organism>
<dbReference type="Gene3D" id="2.60.40.10">
    <property type="entry name" value="Immunoglobulins"/>
    <property type="match status" value="1"/>
</dbReference>
<reference evidence="6" key="1">
    <citation type="journal article" date="2019" name="Int. J. Syst. Evol. Microbiol.">
        <title>The Global Catalogue of Microorganisms (GCM) 10K type strain sequencing project: providing services to taxonomists for standard genome sequencing and annotation.</title>
        <authorList>
            <consortium name="The Broad Institute Genomics Platform"/>
            <consortium name="The Broad Institute Genome Sequencing Center for Infectious Disease"/>
            <person name="Wu L."/>
            <person name="Ma J."/>
        </authorList>
    </citation>
    <scope>NUCLEOTIDE SEQUENCE [LARGE SCALE GENOMIC DNA]</scope>
    <source>
        <strain evidence="6">CGMCC 4.7357</strain>
    </source>
</reference>
<protein>
    <submittedName>
        <fullName evidence="5">Omp28-related outer membrane protein</fullName>
    </submittedName>
</protein>
<sequence length="627" mass="68115">MKKLFYTFVFALCCINFATNAQTLKSTKVNFNSLRGDMPNTGFCWADRSTPLNQIKAVGAKGAANIFVFVETPELKGTHTIKSISFPFMGNSGPNGTVVILKGDSTVLYSEPVNIEGRTWNNFTLKTPQKVTDGKYFIGFFCHSTNAKPYVIPFDGSVILPQANFIGLIGESRPNLNAKEKVSGLFQSSELQFGSLIVAADIDGPSVENIAVLSNISGGRTGKPNTALPLNIEVRNIGTHAIENGVVSAISQGKSQNFDITNIPVGAKKNFAVNYLLPESGYDLEALFSVKTVNGINNILADFGTSFIYNVQVEGGPFAVKNILIEEFTSEKCHNCPRAKPIVEETIETLENAGYRVSAIAHHAGFGEDFLTLSESEKLIPYMYSNGSFAPAAMVNRVNKGENGICAMGVGGDFSKIAKNIAESTLQAADITSVTFTDNGIDIVGRIAKGVDKNNIYLNVIITEDGIKSQQQSGAKSSYVHDFAARKFIYPFDGQKIEINDDLSFSVKIPAVDLKTNWIKANLKAVAFLTTSKMTRNNMSDYKHRAVIASNFTKFGETSSAQEVASEKPNVTVFNRCVKVEGNYDNFQVFNMAGNIVATDSTPLMEGVYIVKVNNVFGSFTYKVAVK</sequence>
<evidence type="ECO:0000313" key="6">
    <source>
        <dbReference type="Proteomes" id="UP001596020"/>
    </source>
</evidence>
<evidence type="ECO:0000256" key="3">
    <source>
        <dbReference type="ARBA" id="ARBA00022807"/>
    </source>
</evidence>
<dbReference type="EMBL" id="JBHSGO010000026">
    <property type="protein sequence ID" value="MFC4665277.1"/>
    <property type="molecule type" value="Genomic_DNA"/>
</dbReference>
<comment type="similarity">
    <text evidence="1">Belongs to the peptidase C25 family.</text>
</comment>
<comment type="caution">
    <text evidence="5">The sequence shown here is derived from an EMBL/GenBank/DDBJ whole genome shotgun (WGS) entry which is preliminary data.</text>
</comment>
<accession>A0ABV9K553</accession>
<gene>
    <name evidence="5" type="ORF">ACFO3G_01350</name>
</gene>
<evidence type="ECO:0000256" key="4">
    <source>
        <dbReference type="SAM" id="SignalP"/>
    </source>
</evidence>
<dbReference type="Proteomes" id="UP001596020">
    <property type="component" value="Unassembled WGS sequence"/>
</dbReference>
<keyword evidence="3" id="KW-0378">Hydrolase</keyword>
<evidence type="ECO:0000256" key="2">
    <source>
        <dbReference type="ARBA" id="ARBA00022670"/>
    </source>
</evidence>
<dbReference type="InterPro" id="IPR013783">
    <property type="entry name" value="Ig-like_fold"/>
</dbReference>
<name>A0ABV9K553_9PORP</name>
<keyword evidence="3" id="KW-0788">Thiol protease</keyword>
<feature type="signal peptide" evidence="4">
    <location>
        <begin position="1"/>
        <end position="21"/>
    </location>
</feature>
<keyword evidence="2" id="KW-0645">Protease</keyword>
<keyword evidence="6" id="KW-1185">Reference proteome</keyword>